<reference evidence="2 3" key="1">
    <citation type="submission" date="2020-10" db="EMBL/GenBank/DDBJ databases">
        <title>Plant Genome Project.</title>
        <authorList>
            <person name="Zhang R.-G."/>
        </authorList>
    </citation>
    <scope>NUCLEOTIDE SEQUENCE [LARGE SCALE GENOMIC DNA]</scope>
    <source>
        <strain evidence="2">FAFU-HL-1</strain>
        <tissue evidence="2">Leaf</tissue>
    </source>
</reference>
<name>A0A835J943_9ROSI</name>
<dbReference type="AlphaFoldDB" id="A0A835J943"/>
<accession>A0A835J943</accession>
<sequence>MFQKKKNRNSDLSGAKLFSTNVAASASCKLGGAPPKTTLATGSAECTAISSSTPPANSHSSSSHEGLCTVAANSPPPVVDDMIAETGREALRTECSADGGTQEMPPRIPVFTTPIPATLAAALIAPPPPMLINN</sequence>
<keyword evidence="3" id="KW-1185">Reference proteome</keyword>
<evidence type="ECO:0000313" key="3">
    <source>
        <dbReference type="Proteomes" id="UP000657918"/>
    </source>
</evidence>
<feature type="compositionally biased region" description="Low complexity" evidence="1">
    <location>
        <begin position="50"/>
        <end position="64"/>
    </location>
</feature>
<comment type="caution">
    <text evidence="2">The sequence shown here is derived from an EMBL/GenBank/DDBJ whole genome shotgun (WGS) entry which is preliminary data.</text>
</comment>
<evidence type="ECO:0000313" key="2">
    <source>
        <dbReference type="EMBL" id="KAF9666902.1"/>
    </source>
</evidence>
<gene>
    <name evidence="2" type="ORF">SADUNF_Sadunf16G0277000</name>
</gene>
<dbReference type="EMBL" id="JADGMS010000016">
    <property type="protein sequence ID" value="KAF9666902.1"/>
    <property type="molecule type" value="Genomic_DNA"/>
</dbReference>
<dbReference type="PROSITE" id="PS51257">
    <property type="entry name" value="PROKAR_LIPOPROTEIN"/>
    <property type="match status" value="1"/>
</dbReference>
<proteinExistence type="predicted"/>
<dbReference type="Proteomes" id="UP000657918">
    <property type="component" value="Chromosome 16"/>
</dbReference>
<feature type="region of interest" description="Disordered" evidence="1">
    <location>
        <begin position="47"/>
        <end position="80"/>
    </location>
</feature>
<protein>
    <submittedName>
        <fullName evidence="2">Uncharacterized protein</fullName>
    </submittedName>
</protein>
<evidence type="ECO:0000256" key="1">
    <source>
        <dbReference type="SAM" id="MobiDB-lite"/>
    </source>
</evidence>
<organism evidence="2 3">
    <name type="scientific">Salix dunnii</name>
    <dbReference type="NCBI Taxonomy" id="1413687"/>
    <lineage>
        <taxon>Eukaryota</taxon>
        <taxon>Viridiplantae</taxon>
        <taxon>Streptophyta</taxon>
        <taxon>Embryophyta</taxon>
        <taxon>Tracheophyta</taxon>
        <taxon>Spermatophyta</taxon>
        <taxon>Magnoliopsida</taxon>
        <taxon>eudicotyledons</taxon>
        <taxon>Gunneridae</taxon>
        <taxon>Pentapetalae</taxon>
        <taxon>rosids</taxon>
        <taxon>fabids</taxon>
        <taxon>Malpighiales</taxon>
        <taxon>Salicaceae</taxon>
        <taxon>Saliceae</taxon>
        <taxon>Salix</taxon>
    </lineage>
</organism>